<dbReference type="Proteomes" id="UP000248079">
    <property type="component" value="Unassembled WGS sequence"/>
</dbReference>
<evidence type="ECO:0008006" key="10">
    <source>
        <dbReference type="Google" id="ProtNLM"/>
    </source>
</evidence>
<dbReference type="NCBIfam" id="TIGR04183">
    <property type="entry name" value="Por_Secre_tail"/>
    <property type="match status" value="1"/>
</dbReference>
<evidence type="ECO:0000256" key="1">
    <source>
        <dbReference type="ARBA" id="ARBA00006429"/>
    </source>
</evidence>
<dbReference type="PANTHER" id="PTHR33607:SF2">
    <property type="entry name" value="ENDONUCLEASE-1"/>
    <property type="match status" value="1"/>
</dbReference>
<dbReference type="Pfam" id="PF18962">
    <property type="entry name" value="Por_Secre_tail"/>
    <property type="match status" value="1"/>
</dbReference>
<proteinExistence type="inferred from homology"/>
<dbReference type="SUPFAM" id="SSF54060">
    <property type="entry name" value="His-Me finger endonucleases"/>
    <property type="match status" value="1"/>
</dbReference>
<dbReference type="InterPro" id="IPR026444">
    <property type="entry name" value="Secre_tail"/>
</dbReference>
<dbReference type="Pfam" id="PF13205">
    <property type="entry name" value="Big_5"/>
    <property type="match status" value="2"/>
</dbReference>
<comment type="caution">
    <text evidence="8">The sequence shown here is derived from an EMBL/GenBank/DDBJ whole genome shotgun (WGS) entry which is preliminary data.</text>
</comment>
<dbReference type="InterPro" id="IPR014755">
    <property type="entry name" value="Cu-Rt/internalin_Ig-like"/>
</dbReference>
<dbReference type="OrthoDB" id="9770276at2"/>
<feature type="chain" id="PRO_5015936035" description="Secretion system C-terminal sorting domain-containing protein" evidence="5">
    <location>
        <begin position="25"/>
        <end position="574"/>
    </location>
</feature>
<evidence type="ECO:0000256" key="3">
    <source>
        <dbReference type="ARBA" id="ARBA00022729"/>
    </source>
</evidence>
<dbReference type="PANTHER" id="PTHR33607">
    <property type="entry name" value="ENDONUCLEASE-1"/>
    <property type="match status" value="1"/>
</dbReference>
<gene>
    <name evidence="8" type="ORF">DF185_21655</name>
</gene>
<dbReference type="RefSeq" id="WP_110363613.1">
    <property type="nucleotide sequence ID" value="NZ_QFLI01000014.1"/>
</dbReference>
<reference evidence="8 9" key="1">
    <citation type="submission" date="2018-05" db="EMBL/GenBank/DDBJ databases">
        <title>Marinifilum breve JC075T sp. nov., a marine bacterium isolated from Yongle Blue Hole in the South China Sea.</title>
        <authorList>
            <person name="Fu T."/>
        </authorList>
    </citation>
    <scope>NUCLEOTIDE SEQUENCE [LARGE SCALE GENOMIC DNA]</scope>
    <source>
        <strain evidence="8 9">JC075</strain>
    </source>
</reference>
<evidence type="ECO:0000313" key="9">
    <source>
        <dbReference type="Proteomes" id="UP000248079"/>
    </source>
</evidence>
<dbReference type="GO" id="GO:0016787">
    <property type="term" value="F:hydrolase activity"/>
    <property type="evidence" value="ECO:0007669"/>
    <property type="project" value="UniProtKB-KW"/>
</dbReference>
<name>A0A2V4A5A0_9BACT</name>
<comment type="similarity">
    <text evidence="1">Belongs to the EndA/NucM nuclease family.</text>
</comment>
<feature type="domain" description="SbsA Ig-like" evidence="6">
    <location>
        <begin position="264"/>
        <end position="372"/>
    </location>
</feature>
<dbReference type="Pfam" id="PF04231">
    <property type="entry name" value="Endonuclease_1"/>
    <property type="match status" value="1"/>
</dbReference>
<evidence type="ECO:0000313" key="8">
    <source>
        <dbReference type="EMBL" id="PXX95702.1"/>
    </source>
</evidence>
<feature type="domain" description="Secretion system C-terminal sorting" evidence="7">
    <location>
        <begin position="507"/>
        <end position="572"/>
    </location>
</feature>
<dbReference type="GO" id="GO:0004518">
    <property type="term" value="F:nuclease activity"/>
    <property type="evidence" value="ECO:0007669"/>
    <property type="project" value="UniProtKB-KW"/>
</dbReference>
<evidence type="ECO:0000256" key="2">
    <source>
        <dbReference type="ARBA" id="ARBA00022722"/>
    </source>
</evidence>
<feature type="domain" description="SbsA Ig-like" evidence="6">
    <location>
        <begin position="379"/>
        <end position="488"/>
    </location>
</feature>
<evidence type="ECO:0000256" key="5">
    <source>
        <dbReference type="SAM" id="SignalP"/>
    </source>
</evidence>
<evidence type="ECO:0000259" key="6">
    <source>
        <dbReference type="Pfam" id="PF13205"/>
    </source>
</evidence>
<sequence>MIRILRTKLYILIILLASVFTTLAQTSVEQYYLNAEGKSGVELKTALHNIIKNNTVLPYTSSKYDVWDAMKETDEDPNNPNNVILIYTGRSESKNSKEWNREHIWAKSYGLGDPYDNPGASTDIHCLRPCDGSVNTDRSNKYFDNGGTAHHEATECKYDYDSWEPRDEMKGDVARMIFYMTVRYEGTNGEPDCEMTNDMSLYRSGQSYHGRQDALLEWHKQDPVSDNEIARNNTIYRLQGNRNPFIDHPEYVNYIWLNESPDELNLTSTVPVNNTSNVEVNAELIVNFTQEVSAGEGNLIIHNKDDDSIFETIKMNNTSLVTFDGKTVKVLPYNNFKAGNSYYIKIETNAIKNADGEYFKGIDNNYTWTFSTGNLVLDPLEITARVPLNEAENVNTDIEISMDFNHSVSAGNDSDGFKVYNSEDELVQYLGASNTSIEYDDNVITISLSNELEEGESYYILIDEKAVKDAAGNYFVGITDKTEWTFTTDRTTSIDSPFISDAKPAFYPNPSSGTIYLTNQQNVEKVRIINLTGKPILEESGQTSLSLSNLPKGIYILTFAMKDGTRISKKLIKK</sequence>
<dbReference type="InterPro" id="IPR044925">
    <property type="entry name" value="His-Me_finger_sf"/>
</dbReference>
<dbReference type="InterPro" id="IPR007346">
    <property type="entry name" value="Endonuclease-I"/>
</dbReference>
<keyword evidence="3 5" id="KW-0732">Signal</keyword>
<dbReference type="Gene3D" id="2.60.40.1220">
    <property type="match status" value="1"/>
</dbReference>
<dbReference type="InterPro" id="IPR032812">
    <property type="entry name" value="SbsA_Ig"/>
</dbReference>
<organism evidence="8 9">
    <name type="scientific">Marinifilum breve</name>
    <dbReference type="NCBI Taxonomy" id="2184082"/>
    <lineage>
        <taxon>Bacteria</taxon>
        <taxon>Pseudomonadati</taxon>
        <taxon>Bacteroidota</taxon>
        <taxon>Bacteroidia</taxon>
        <taxon>Marinilabiliales</taxon>
        <taxon>Marinifilaceae</taxon>
    </lineage>
</organism>
<dbReference type="EMBL" id="QFLI01000014">
    <property type="protein sequence ID" value="PXX95702.1"/>
    <property type="molecule type" value="Genomic_DNA"/>
</dbReference>
<keyword evidence="2" id="KW-0540">Nuclease</keyword>
<evidence type="ECO:0000259" key="7">
    <source>
        <dbReference type="Pfam" id="PF18962"/>
    </source>
</evidence>
<keyword evidence="9" id="KW-1185">Reference proteome</keyword>
<dbReference type="AlphaFoldDB" id="A0A2V4A5A0"/>
<protein>
    <recommendedName>
        <fullName evidence="10">Secretion system C-terminal sorting domain-containing protein</fullName>
    </recommendedName>
</protein>
<feature type="signal peptide" evidence="5">
    <location>
        <begin position="1"/>
        <end position="24"/>
    </location>
</feature>
<accession>A0A2V4A5A0</accession>
<evidence type="ECO:0000256" key="4">
    <source>
        <dbReference type="ARBA" id="ARBA00022801"/>
    </source>
</evidence>
<keyword evidence="4" id="KW-0378">Hydrolase</keyword>